<evidence type="ECO:0000256" key="7">
    <source>
        <dbReference type="RuleBase" id="RU004336"/>
    </source>
</evidence>
<dbReference type="InterPro" id="IPR044965">
    <property type="entry name" value="Glyco_hydro_17_plant"/>
</dbReference>
<gene>
    <name evidence="10" type="ORF">ACJRO7_003205</name>
</gene>
<evidence type="ECO:0000313" key="10">
    <source>
        <dbReference type="EMBL" id="KAL3718030.1"/>
    </source>
</evidence>
<keyword evidence="8" id="KW-0812">Transmembrane</keyword>
<feature type="transmembrane region" description="Helical" evidence="8">
    <location>
        <begin position="371"/>
        <end position="389"/>
    </location>
</feature>
<keyword evidence="4 7" id="KW-0378">Hydrolase</keyword>
<comment type="catalytic activity">
    <reaction evidence="1">
        <text>Hydrolysis of (1-&gt;3)-beta-D-glucosidic linkages in (1-&gt;3)-beta-D-glucans.</text>
        <dbReference type="EC" id="3.2.1.39"/>
    </reaction>
</comment>
<keyword evidence="5 7" id="KW-0326">Glycosidase</keyword>
<dbReference type="PROSITE" id="PS00587">
    <property type="entry name" value="GLYCOSYL_HYDROL_F17"/>
    <property type="match status" value="1"/>
</dbReference>
<keyword evidence="11" id="KW-1185">Reference proteome</keyword>
<dbReference type="Gene3D" id="3.20.20.80">
    <property type="entry name" value="Glycosidases"/>
    <property type="match status" value="1"/>
</dbReference>
<dbReference type="SUPFAM" id="SSF51445">
    <property type="entry name" value="(Trans)glycosidases"/>
    <property type="match status" value="1"/>
</dbReference>
<evidence type="ECO:0000256" key="2">
    <source>
        <dbReference type="ARBA" id="ARBA00008773"/>
    </source>
</evidence>
<evidence type="ECO:0000256" key="8">
    <source>
        <dbReference type="SAM" id="Phobius"/>
    </source>
</evidence>
<evidence type="ECO:0000256" key="1">
    <source>
        <dbReference type="ARBA" id="ARBA00000382"/>
    </source>
</evidence>
<reference evidence="10 11" key="1">
    <citation type="submission" date="2024-11" db="EMBL/GenBank/DDBJ databases">
        <title>Chromosome-level genome assembly of Eucalyptus globulus Labill. provides insights into its genome evolution.</title>
        <authorList>
            <person name="Li X."/>
        </authorList>
    </citation>
    <scope>NUCLEOTIDE SEQUENCE [LARGE SCALE GENOMIC DNA]</scope>
    <source>
        <strain evidence="10">CL2024</strain>
        <tissue evidence="10">Fresh tender leaves</tissue>
    </source>
</reference>
<evidence type="ECO:0000256" key="4">
    <source>
        <dbReference type="ARBA" id="ARBA00022801"/>
    </source>
</evidence>
<evidence type="ECO:0000256" key="9">
    <source>
        <dbReference type="SAM" id="SignalP"/>
    </source>
</evidence>
<keyword evidence="8" id="KW-1133">Transmembrane helix</keyword>
<dbReference type="InterPro" id="IPR000490">
    <property type="entry name" value="Glyco_hydro_17"/>
</dbReference>
<dbReference type="InterPro" id="IPR017853">
    <property type="entry name" value="GH"/>
</dbReference>
<dbReference type="EC" id="3.2.1.39" evidence="3"/>
<feature type="signal peptide" evidence="9">
    <location>
        <begin position="1"/>
        <end position="28"/>
    </location>
</feature>
<sequence>MSPSRKTTLLLLLLSSLAFLSLLPSALPSPTTTTIGVTYSPANSTAAPDRVAAAVSALRIPSVRLLDPTPRLLRAFLYSNTSLLLSVPNALVPSLAANRSVALSWLYRHVVPFYPRARVSAISVGSNILESHPNYAGLLVPALRNLQSALRDLGIRDVAVSTTFSFVNVMTTTFPPSAAQFQEPFAEALMKPLLDFLKDTNSSFMVNIYPYNLYRLRCEIPLGFALFQEHPFMYRDDLTTGVRYRNLFDMMVDAVVTAMAVAGHENIPVIVAETGWPNSSPDAAEIDANEHYSEMYVKGLLGHLRSGQGTPLRKEGVAEAYVYELVDEEAKETTSSQARARNWGILYANLSEKYEVQFSCAARYCESLEELLIGFVLMLLILVWLIWYIPNSPW</sequence>
<organism evidence="10 11">
    <name type="scientific">Eucalyptus globulus</name>
    <name type="common">Tasmanian blue gum</name>
    <dbReference type="NCBI Taxonomy" id="34317"/>
    <lineage>
        <taxon>Eukaryota</taxon>
        <taxon>Viridiplantae</taxon>
        <taxon>Streptophyta</taxon>
        <taxon>Embryophyta</taxon>
        <taxon>Tracheophyta</taxon>
        <taxon>Spermatophyta</taxon>
        <taxon>Magnoliopsida</taxon>
        <taxon>eudicotyledons</taxon>
        <taxon>Gunneridae</taxon>
        <taxon>Pentapetalae</taxon>
        <taxon>rosids</taxon>
        <taxon>malvids</taxon>
        <taxon>Myrtales</taxon>
        <taxon>Myrtaceae</taxon>
        <taxon>Myrtoideae</taxon>
        <taxon>Eucalypteae</taxon>
        <taxon>Eucalyptus</taxon>
    </lineage>
</organism>
<dbReference type="Pfam" id="PF00332">
    <property type="entry name" value="Glyco_hydro_17"/>
    <property type="match status" value="1"/>
</dbReference>
<feature type="chain" id="PRO_5044811434" description="glucan endo-1,3-beta-D-glucosidase" evidence="9">
    <location>
        <begin position="29"/>
        <end position="394"/>
    </location>
</feature>
<dbReference type="GO" id="GO:0042973">
    <property type="term" value="F:glucan endo-1,3-beta-D-glucosidase activity"/>
    <property type="evidence" value="ECO:0007669"/>
    <property type="project" value="UniProtKB-EC"/>
</dbReference>
<dbReference type="PANTHER" id="PTHR32227">
    <property type="entry name" value="GLUCAN ENDO-1,3-BETA-GLUCOSIDASE BG1-RELATED-RELATED"/>
    <property type="match status" value="1"/>
</dbReference>
<name>A0ABD3IW70_EUCGL</name>
<evidence type="ECO:0000313" key="11">
    <source>
        <dbReference type="Proteomes" id="UP001634007"/>
    </source>
</evidence>
<keyword evidence="8" id="KW-0472">Membrane</keyword>
<keyword evidence="9" id="KW-0732">Signal</keyword>
<evidence type="ECO:0000256" key="6">
    <source>
        <dbReference type="RuleBase" id="RU004335"/>
    </source>
</evidence>
<protein>
    <recommendedName>
        <fullName evidence="3">glucan endo-1,3-beta-D-glucosidase</fullName>
        <ecNumber evidence="3">3.2.1.39</ecNumber>
    </recommendedName>
</protein>
<comment type="caution">
    <text evidence="10">The sequence shown here is derived from an EMBL/GenBank/DDBJ whole genome shotgun (WGS) entry which is preliminary data.</text>
</comment>
<proteinExistence type="inferred from homology"/>
<dbReference type="Proteomes" id="UP001634007">
    <property type="component" value="Unassembled WGS sequence"/>
</dbReference>
<dbReference type="AlphaFoldDB" id="A0ABD3IW70"/>
<dbReference type="EMBL" id="JBJKBG010000010">
    <property type="protein sequence ID" value="KAL3718030.1"/>
    <property type="molecule type" value="Genomic_DNA"/>
</dbReference>
<evidence type="ECO:0000256" key="3">
    <source>
        <dbReference type="ARBA" id="ARBA00012780"/>
    </source>
</evidence>
<comment type="similarity">
    <text evidence="2 6">Belongs to the glycosyl hydrolase 17 family.</text>
</comment>
<accession>A0ABD3IW70</accession>
<evidence type="ECO:0000256" key="5">
    <source>
        <dbReference type="ARBA" id="ARBA00023295"/>
    </source>
</evidence>